<feature type="domain" description="Protein kinase" evidence="21">
    <location>
        <begin position="907"/>
        <end position="1174"/>
    </location>
</feature>
<evidence type="ECO:0000256" key="16">
    <source>
        <dbReference type="ARBA" id="ARBA00023170"/>
    </source>
</evidence>
<keyword evidence="16" id="KW-0675">Receptor</keyword>
<keyword evidence="17" id="KW-0325">Glycoprotein</keyword>
<evidence type="ECO:0000256" key="10">
    <source>
        <dbReference type="ARBA" id="ARBA00022737"/>
    </source>
</evidence>
<keyword evidence="11" id="KW-0547">Nucleotide-binding</keyword>
<dbReference type="Proteomes" id="UP000087766">
    <property type="component" value="Unplaced"/>
</dbReference>
<evidence type="ECO:0000313" key="23">
    <source>
        <dbReference type="RefSeq" id="XP_022632804.1"/>
    </source>
</evidence>
<evidence type="ECO:0000256" key="9">
    <source>
        <dbReference type="ARBA" id="ARBA00022729"/>
    </source>
</evidence>
<dbReference type="Gene3D" id="1.10.510.10">
    <property type="entry name" value="Transferase(Phosphotransferase) domain 1"/>
    <property type="match status" value="3"/>
</dbReference>
<dbReference type="GO" id="GO:0005886">
    <property type="term" value="C:plasma membrane"/>
    <property type="evidence" value="ECO:0007669"/>
    <property type="project" value="UniProtKB-SubCell"/>
</dbReference>
<dbReference type="InterPro" id="IPR011009">
    <property type="entry name" value="Kinase-like_dom_sf"/>
</dbReference>
<dbReference type="GO" id="GO:0005524">
    <property type="term" value="F:ATP binding"/>
    <property type="evidence" value="ECO:0007669"/>
    <property type="project" value="UniProtKB-KW"/>
</dbReference>
<evidence type="ECO:0000256" key="7">
    <source>
        <dbReference type="ARBA" id="ARBA00022679"/>
    </source>
</evidence>
<evidence type="ECO:0000256" key="17">
    <source>
        <dbReference type="ARBA" id="ARBA00023180"/>
    </source>
</evidence>
<feature type="compositionally biased region" description="Basic and acidic residues" evidence="20">
    <location>
        <begin position="1302"/>
        <end position="1313"/>
    </location>
</feature>
<evidence type="ECO:0000256" key="14">
    <source>
        <dbReference type="ARBA" id="ARBA00022989"/>
    </source>
</evidence>
<keyword evidence="6" id="KW-0433">Leucine-rich repeat</keyword>
<dbReference type="KEGG" id="vra:111240947"/>
<sequence length="1751" mass="198656">MATTAKNVVVIQDASKGLNLRVFYWIIKALSLEPEDMVTVVAILHEVYTPMGYRITVDNRLVGGNQRIIDKALANKKEEYLNNEELAQIAKQYESNKVGLKIKLFTGSPLKDVALEVAIDLQATWVILDRKMKKDEEFFLQRLSCGISILKSNDRILRLRGPLNVPDEIPCNSHETYDESLPSVPYKHLFDDIDAFPKRQLEDDEQNQIQTRPYEEEGCSNDKANINENIYPTSPNHLSMDGTEINRNQMIDKIERAEQGHHHEQKQTMSLEMEGDTAIMIKTDQATAQEIADQPSKDEERTNNFFHGENWDWTNPEKSEEMIDQPIDDLPSQNHAQTSSIFSAATLDDGEQEKSILENSMYNFCSVCKTRRPNIEGQKEFTYEELLAATDAFSLKNCLSKSGSLFTFRGQMEVGMKVVVKKHDATNTQVREKAKSEIQTILKARHKNVIMLLGSSTAESFLFTVYEYACNGSLDKYLSSKTCEESSRPLTWKERKRVVIGLARGLKYLHDNNIVHCNIKPSNILLTHDFNSLIGDYNFGKEQELKSYKNKNREDYEYVAPEFQEKGKLSSKADVYSFGVVILELIAGRRTTDFTSEHKSLVEWAKPLLKKKNYSELVDPIIRNSYEEDHLRWMVQVITECLEKNPKKRSSMNMVVSALQGIADSELDHMTDDNTPAVSDSRSVQEINGSQDVSSTKTKADQQNQKVEQIESILGGEKNKLRLKVENNLFYKANQGNSDKLRHNEEQKQSRSREEDRISGKMITNDQRIDETEVDQLNEFENQIPSTLHMESITTQKINVDGLMGHTKVDQLSQDQEGNNFAKMMEVGLIPATISATIDQTEDDQPVHDKTQTQRSFRENLQDGCQGEMVLENSKSSACSICRSRRPNNACSKDFTYDELLEATEGFSTENSLSVNEDGPTFQGLLEGRVKIVVKKYQVNTSQEQKIINSEAKLLISARHKNVVMLLGVCTNESQLLVVFEKVCNGSLDQYLTRGRFESLTWKQRLKVIMGTARGLKYLHGKDIIHGNIKPSNILLTHEFDPMIGDFNFGQQKVGPKKSRKDKSVRNSGYAAPEYLENGKLSYKTDVYSFGVVLLELISGRRAADKLPDGKSLVNWARPLLTGKKYRMLLDGKISNSCEEEKLVWLVQVTEQCLKRNPNDRYSMNVVLSSLQDIEESTECCVIQDSSLEKSYSNGLPTSSTQGQMKADLGKKREQELIDRNQSKEESSPRFTVKTNHMKGHRNGDQMIKGGEDVQRSPYEEMFGVRPISNDMIDQINPVQQFQEKLHIKGSFEIEEMSKNVDKQQKVSKDKKQIQGSSDDSLLNGNEGKIILGNSKSYACSICKSRRPNSGLQRKYTYEELQACTEGFSVKYSLCEGEYGPVFRGQLENNQEIVIKQHAFTSLQEQKVFMSEFQLLINARHENVIMLLGSCIRLSQLLIVYENACNGSLDLYLSRESGRTLTWGERVKVAIGVARGLNYLHENNIAHGGIKPSNILLNHELKPLVGDFVFGKERCELKNLKRLKRMRNCGRIAPECCESGILSTKADVYSFGIVLVELITGRMISEKVSGERCPTECIRSLLEEQKFLLLVDPKVSSSYDEQELVSLVHVIENCLRKNPEERFTMDMVVSALPSIVDCSDIYAKEDFSPENSHASEVTNSKVKEEPPNEEDLSIENSEEKGDNITYIGGNETEIRQECDINPTGCENSKETEEKESLSTKICWEGCSSYGGAREFYLQGIKEYTAWTETLT</sequence>
<feature type="compositionally biased region" description="Polar residues" evidence="20">
    <location>
        <begin position="673"/>
        <end position="704"/>
    </location>
</feature>
<evidence type="ECO:0000259" key="21">
    <source>
        <dbReference type="PROSITE" id="PS50011"/>
    </source>
</evidence>
<feature type="compositionally biased region" description="Polar residues" evidence="20">
    <location>
        <begin position="1190"/>
        <end position="1204"/>
    </location>
</feature>
<evidence type="ECO:0000256" key="3">
    <source>
        <dbReference type="ARBA" id="ARBA00022475"/>
    </source>
</evidence>
<comment type="subcellular location">
    <subcellularLocation>
        <location evidence="1">Cell membrane</location>
        <topology evidence="1">Single-pass membrane protein</topology>
    </subcellularLocation>
</comment>
<keyword evidence="14" id="KW-1133">Transmembrane helix</keyword>
<dbReference type="GeneID" id="111240947"/>
<evidence type="ECO:0000256" key="18">
    <source>
        <dbReference type="ARBA" id="ARBA00047899"/>
    </source>
</evidence>
<evidence type="ECO:0000256" key="6">
    <source>
        <dbReference type="ARBA" id="ARBA00022614"/>
    </source>
</evidence>
<gene>
    <name evidence="23" type="primary">LOC111240947</name>
</gene>
<comment type="catalytic activity">
    <reaction evidence="18">
        <text>L-threonyl-[protein] + ATP = O-phospho-L-threonyl-[protein] + ADP + H(+)</text>
        <dbReference type="Rhea" id="RHEA:46608"/>
        <dbReference type="Rhea" id="RHEA-COMP:11060"/>
        <dbReference type="Rhea" id="RHEA-COMP:11605"/>
        <dbReference type="ChEBI" id="CHEBI:15378"/>
        <dbReference type="ChEBI" id="CHEBI:30013"/>
        <dbReference type="ChEBI" id="CHEBI:30616"/>
        <dbReference type="ChEBI" id="CHEBI:61977"/>
        <dbReference type="ChEBI" id="CHEBI:456216"/>
        <dbReference type="EC" id="2.7.11.1"/>
    </reaction>
</comment>
<feature type="compositionally biased region" description="Polar residues" evidence="20">
    <location>
        <begin position="1649"/>
        <end position="1660"/>
    </location>
</feature>
<dbReference type="PROSITE" id="PS50011">
    <property type="entry name" value="PROTEIN_KINASE_DOM"/>
    <property type="match status" value="3"/>
</dbReference>
<dbReference type="FunFam" id="1.10.510.10:FF:000358">
    <property type="entry name" value="Putative leucine-rich repeat receptor-like serine/threonine-protein kinase"/>
    <property type="match status" value="2"/>
</dbReference>
<reference evidence="23" key="1">
    <citation type="submission" date="2025-08" db="UniProtKB">
        <authorList>
            <consortium name="RefSeq"/>
        </authorList>
    </citation>
    <scope>IDENTIFICATION</scope>
    <source>
        <tissue evidence="23">Leaf</tissue>
    </source>
</reference>
<comment type="catalytic activity">
    <reaction evidence="19">
        <text>L-seryl-[protein] + ATP = O-phospho-L-seryl-[protein] + ADP + H(+)</text>
        <dbReference type="Rhea" id="RHEA:17989"/>
        <dbReference type="Rhea" id="RHEA-COMP:9863"/>
        <dbReference type="Rhea" id="RHEA-COMP:11604"/>
        <dbReference type="ChEBI" id="CHEBI:15378"/>
        <dbReference type="ChEBI" id="CHEBI:29999"/>
        <dbReference type="ChEBI" id="CHEBI:30616"/>
        <dbReference type="ChEBI" id="CHEBI:83421"/>
        <dbReference type="ChEBI" id="CHEBI:456216"/>
        <dbReference type="EC" id="2.7.11.1"/>
    </reaction>
</comment>
<keyword evidence="4" id="KW-0723">Serine/threonine-protein kinase</keyword>
<keyword evidence="8" id="KW-0812">Transmembrane</keyword>
<dbReference type="FunFam" id="3.30.200.20:FF:000604">
    <property type="entry name" value="Proline-rich receptor-like protein kinase PERK8"/>
    <property type="match status" value="2"/>
</dbReference>
<feature type="region of interest" description="Disordered" evidence="20">
    <location>
        <begin position="734"/>
        <end position="762"/>
    </location>
</feature>
<dbReference type="SUPFAM" id="SSF56112">
    <property type="entry name" value="Protein kinase-like (PK-like)"/>
    <property type="match status" value="3"/>
</dbReference>
<keyword evidence="9" id="KW-0732">Signal</keyword>
<keyword evidence="10" id="KW-0677">Repeat</keyword>
<feature type="compositionally biased region" description="Basic and acidic residues" evidence="20">
    <location>
        <begin position="739"/>
        <end position="759"/>
    </location>
</feature>
<dbReference type="InterPro" id="IPR000719">
    <property type="entry name" value="Prot_kinase_dom"/>
</dbReference>
<organism evidence="22 23">
    <name type="scientific">Vigna radiata var. radiata</name>
    <name type="common">Mung bean</name>
    <name type="synonym">Phaseolus aureus</name>
    <dbReference type="NCBI Taxonomy" id="3916"/>
    <lineage>
        <taxon>Eukaryota</taxon>
        <taxon>Viridiplantae</taxon>
        <taxon>Streptophyta</taxon>
        <taxon>Embryophyta</taxon>
        <taxon>Tracheophyta</taxon>
        <taxon>Spermatophyta</taxon>
        <taxon>Magnoliopsida</taxon>
        <taxon>eudicotyledons</taxon>
        <taxon>Gunneridae</taxon>
        <taxon>Pentapetalae</taxon>
        <taxon>rosids</taxon>
        <taxon>fabids</taxon>
        <taxon>Fabales</taxon>
        <taxon>Fabaceae</taxon>
        <taxon>Papilionoideae</taxon>
        <taxon>50 kb inversion clade</taxon>
        <taxon>NPAAA clade</taxon>
        <taxon>indigoferoid/millettioid clade</taxon>
        <taxon>Phaseoleae</taxon>
        <taxon>Vigna</taxon>
    </lineage>
</organism>
<evidence type="ECO:0000256" key="19">
    <source>
        <dbReference type="ARBA" id="ARBA00048679"/>
    </source>
</evidence>
<dbReference type="InterPro" id="IPR001245">
    <property type="entry name" value="Ser-Thr/Tyr_kinase_cat_dom"/>
</dbReference>
<keyword evidence="15" id="KW-0472">Membrane</keyword>
<feature type="region of interest" description="Disordered" evidence="20">
    <location>
        <begin position="1649"/>
        <end position="1683"/>
    </location>
</feature>
<keyword evidence="3" id="KW-1003">Cell membrane</keyword>
<feature type="region of interest" description="Disordered" evidence="20">
    <location>
        <begin position="1190"/>
        <end position="1251"/>
    </location>
</feature>
<dbReference type="Pfam" id="PF00069">
    <property type="entry name" value="Pkinase"/>
    <property type="match status" value="1"/>
</dbReference>
<name>A0A3Q0EQV4_VIGRR</name>
<evidence type="ECO:0000256" key="4">
    <source>
        <dbReference type="ARBA" id="ARBA00022527"/>
    </source>
</evidence>
<evidence type="ECO:0000313" key="22">
    <source>
        <dbReference type="Proteomes" id="UP000087766"/>
    </source>
</evidence>
<dbReference type="Pfam" id="PF07714">
    <property type="entry name" value="PK_Tyr_Ser-Thr"/>
    <property type="match status" value="2"/>
</dbReference>
<keyword evidence="22" id="KW-1185">Reference proteome</keyword>
<proteinExistence type="predicted"/>
<evidence type="ECO:0000256" key="12">
    <source>
        <dbReference type="ARBA" id="ARBA00022777"/>
    </source>
</evidence>
<evidence type="ECO:0000256" key="5">
    <source>
        <dbReference type="ARBA" id="ARBA00022553"/>
    </source>
</evidence>
<feature type="compositionally biased region" description="Basic and acidic residues" evidence="20">
    <location>
        <begin position="1208"/>
        <end position="1228"/>
    </location>
</feature>
<dbReference type="PANTHER" id="PTHR27001">
    <property type="entry name" value="OS01G0253100 PROTEIN"/>
    <property type="match status" value="1"/>
</dbReference>
<dbReference type="Gene3D" id="3.30.200.20">
    <property type="entry name" value="Phosphorylase Kinase, domain 1"/>
    <property type="match status" value="3"/>
</dbReference>
<keyword evidence="5" id="KW-0597">Phosphoprotein</keyword>
<dbReference type="RefSeq" id="XP_022632804.1">
    <property type="nucleotide sequence ID" value="XM_022777083.1"/>
</dbReference>
<feature type="region of interest" description="Disordered" evidence="20">
    <location>
        <begin position="289"/>
        <end position="314"/>
    </location>
</feature>
<dbReference type="OrthoDB" id="626167at2759"/>
<feature type="domain" description="Protein kinase" evidence="21">
    <location>
        <begin position="1368"/>
        <end position="1635"/>
    </location>
</feature>
<evidence type="ECO:0000256" key="2">
    <source>
        <dbReference type="ARBA" id="ARBA00012513"/>
    </source>
</evidence>
<evidence type="ECO:0000256" key="1">
    <source>
        <dbReference type="ARBA" id="ARBA00004162"/>
    </source>
</evidence>
<feature type="domain" description="Protein kinase" evidence="21">
    <location>
        <begin position="393"/>
        <end position="667"/>
    </location>
</feature>
<feature type="region of interest" description="Disordered" evidence="20">
    <location>
        <begin position="1302"/>
        <end position="1321"/>
    </location>
</feature>
<dbReference type="EC" id="2.7.11.1" evidence="2"/>
<evidence type="ECO:0000256" key="8">
    <source>
        <dbReference type="ARBA" id="ARBA00022692"/>
    </source>
</evidence>
<dbReference type="GO" id="GO:0004674">
    <property type="term" value="F:protein serine/threonine kinase activity"/>
    <property type="evidence" value="ECO:0007669"/>
    <property type="project" value="UniProtKB-KW"/>
</dbReference>
<accession>A0A3Q0EQV4</accession>
<keyword evidence="12" id="KW-0418">Kinase</keyword>
<evidence type="ECO:0000256" key="13">
    <source>
        <dbReference type="ARBA" id="ARBA00022840"/>
    </source>
</evidence>
<dbReference type="PANTHER" id="PTHR27001:SF721">
    <property type="entry name" value="DUAL-SPECIFICITY KINASE DOMAIN PROTEIN"/>
    <property type="match status" value="1"/>
</dbReference>
<evidence type="ECO:0000256" key="11">
    <source>
        <dbReference type="ARBA" id="ARBA00022741"/>
    </source>
</evidence>
<feature type="region of interest" description="Disordered" evidence="20">
    <location>
        <begin position="669"/>
        <end position="704"/>
    </location>
</feature>
<evidence type="ECO:0000256" key="20">
    <source>
        <dbReference type="SAM" id="MobiDB-lite"/>
    </source>
</evidence>
<keyword evidence="13" id="KW-0067">ATP-binding</keyword>
<keyword evidence="7" id="KW-0808">Transferase</keyword>
<evidence type="ECO:0000256" key="15">
    <source>
        <dbReference type="ARBA" id="ARBA00023136"/>
    </source>
</evidence>
<protein>
    <recommendedName>
        <fullName evidence="2">non-specific serine/threonine protein kinase</fullName>
        <ecNumber evidence="2">2.7.11.1</ecNumber>
    </recommendedName>
</protein>